<reference evidence="1 2" key="1">
    <citation type="submission" date="2016-07" db="EMBL/GenBank/DDBJ databases">
        <title>Pervasive Adenine N6-methylation of Active Genes in Fungi.</title>
        <authorList>
            <consortium name="DOE Joint Genome Institute"/>
            <person name="Mondo S.J."/>
            <person name="Dannebaum R.O."/>
            <person name="Kuo R.C."/>
            <person name="Labutti K."/>
            <person name="Haridas S."/>
            <person name="Kuo A."/>
            <person name="Salamov A."/>
            <person name="Ahrendt S.R."/>
            <person name="Lipzen A."/>
            <person name="Sullivan W."/>
            <person name="Andreopoulos W.B."/>
            <person name="Clum A."/>
            <person name="Lindquist E."/>
            <person name="Daum C."/>
            <person name="Ramamoorthy G.K."/>
            <person name="Gryganskyi A."/>
            <person name="Culley D."/>
            <person name="Magnuson J.K."/>
            <person name="James T.Y."/>
            <person name="O'Malley M.A."/>
            <person name="Stajich J.E."/>
            <person name="Spatafora J.W."/>
            <person name="Visel A."/>
            <person name="Grigoriev I.V."/>
        </authorList>
    </citation>
    <scope>NUCLEOTIDE SEQUENCE [LARGE SCALE GENOMIC DNA]</scope>
    <source>
        <strain evidence="1 2">CBS 129021</strain>
    </source>
</reference>
<organism evidence="1 2">
    <name type="scientific">Pseudomassariella vexata</name>
    <dbReference type="NCBI Taxonomy" id="1141098"/>
    <lineage>
        <taxon>Eukaryota</taxon>
        <taxon>Fungi</taxon>
        <taxon>Dikarya</taxon>
        <taxon>Ascomycota</taxon>
        <taxon>Pezizomycotina</taxon>
        <taxon>Sordariomycetes</taxon>
        <taxon>Xylariomycetidae</taxon>
        <taxon>Amphisphaeriales</taxon>
        <taxon>Pseudomassariaceae</taxon>
        <taxon>Pseudomassariella</taxon>
    </lineage>
</organism>
<proteinExistence type="predicted"/>
<dbReference type="GeneID" id="63775210"/>
<name>A0A1Y2D781_9PEZI</name>
<dbReference type="Proteomes" id="UP000193689">
    <property type="component" value="Unassembled WGS sequence"/>
</dbReference>
<accession>A0A1Y2D781</accession>
<keyword evidence="2" id="KW-1185">Reference proteome</keyword>
<evidence type="ECO:0000313" key="1">
    <source>
        <dbReference type="EMBL" id="ORY55133.1"/>
    </source>
</evidence>
<dbReference type="InParanoid" id="A0A1Y2D781"/>
<gene>
    <name evidence="1" type="ORF">BCR38DRAFT_415085</name>
</gene>
<protein>
    <submittedName>
        <fullName evidence="1">Uncharacterized protein</fullName>
    </submittedName>
</protein>
<sequence>MFHLPDYARQVFLVSPTRIDRYLGKLVYSITSHHVTGTFKYRVKDEIARENSVALHQRWGHSSQVAREKTGEDPREVLDLTAVAIVTNTAIKFAYRIEQDAQATLEKPAAAFKVDTSAITKQPQAEHSIALESHFIPAYTTLSTFHYFYAIKKLLTGSSIKIDCVDSCGNQRPSKVSEGYPAIDELIRSIKILFDTR</sequence>
<comment type="caution">
    <text evidence="1">The sequence shown here is derived from an EMBL/GenBank/DDBJ whole genome shotgun (WGS) entry which is preliminary data.</text>
</comment>
<dbReference type="EMBL" id="MCFJ01000029">
    <property type="protein sequence ID" value="ORY55133.1"/>
    <property type="molecule type" value="Genomic_DNA"/>
</dbReference>
<evidence type="ECO:0000313" key="2">
    <source>
        <dbReference type="Proteomes" id="UP000193689"/>
    </source>
</evidence>
<dbReference type="AlphaFoldDB" id="A0A1Y2D781"/>
<dbReference type="RefSeq" id="XP_040709501.1">
    <property type="nucleotide sequence ID" value="XM_040858998.1"/>
</dbReference>